<evidence type="ECO:0000313" key="2">
    <source>
        <dbReference type="EMBL" id="MBF6355688.1"/>
    </source>
</evidence>
<sequence>MAGADSLAEELADIAARADLTIAVAESLTAGNLAAALGAAPDAGQWFRGGVVAYSRYVKHHVLDVPLGPVVCRTAAEAMANGVRKMMDATVSVAVTGAGGPDPQDGHEPGSVWFAVATEGSCEASHRTFDGEPGEVLEQTVEHALRLLHTEAEKLSARHSG</sequence>
<dbReference type="SUPFAM" id="SSF142433">
    <property type="entry name" value="CinA-like"/>
    <property type="match status" value="1"/>
</dbReference>
<dbReference type="RefSeq" id="WP_195002608.1">
    <property type="nucleotide sequence ID" value="NZ_JADLQN010000002.1"/>
</dbReference>
<protein>
    <submittedName>
        <fullName evidence="2">CinA family protein</fullName>
    </submittedName>
</protein>
<name>A0ABS0DB32_9NOCA</name>
<proteinExistence type="predicted"/>
<evidence type="ECO:0000313" key="3">
    <source>
        <dbReference type="Proteomes" id="UP000707731"/>
    </source>
</evidence>
<dbReference type="NCBIfam" id="TIGR00199">
    <property type="entry name" value="PncC_domain"/>
    <property type="match status" value="1"/>
</dbReference>
<gene>
    <name evidence="2" type="ORF">IU449_14225</name>
</gene>
<comment type="caution">
    <text evidence="2">The sequence shown here is derived from an EMBL/GenBank/DDBJ whole genome shotgun (WGS) entry which is preliminary data.</text>
</comment>
<feature type="domain" description="CinA C-terminal" evidence="1">
    <location>
        <begin position="5"/>
        <end position="150"/>
    </location>
</feature>
<accession>A0ABS0DB32</accession>
<dbReference type="Gene3D" id="3.90.950.20">
    <property type="entry name" value="CinA-like"/>
    <property type="match status" value="1"/>
</dbReference>
<dbReference type="InterPro" id="IPR008136">
    <property type="entry name" value="CinA_C"/>
</dbReference>
<dbReference type="Pfam" id="PF02464">
    <property type="entry name" value="CinA"/>
    <property type="match status" value="1"/>
</dbReference>
<dbReference type="InterPro" id="IPR036653">
    <property type="entry name" value="CinA-like_C"/>
</dbReference>
<organism evidence="2 3">
    <name type="scientific">Nocardia higoensis</name>
    <dbReference type="NCBI Taxonomy" id="228599"/>
    <lineage>
        <taxon>Bacteria</taxon>
        <taxon>Bacillati</taxon>
        <taxon>Actinomycetota</taxon>
        <taxon>Actinomycetes</taxon>
        <taxon>Mycobacteriales</taxon>
        <taxon>Nocardiaceae</taxon>
        <taxon>Nocardia</taxon>
    </lineage>
</organism>
<keyword evidence="3" id="KW-1185">Reference proteome</keyword>
<dbReference type="Proteomes" id="UP000707731">
    <property type="component" value="Unassembled WGS sequence"/>
</dbReference>
<evidence type="ECO:0000259" key="1">
    <source>
        <dbReference type="Pfam" id="PF02464"/>
    </source>
</evidence>
<dbReference type="EMBL" id="JADLQN010000002">
    <property type="protein sequence ID" value="MBF6355688.1"/>
    <property type="molecule type" value="Genomic_DNA"/>
</dbReference>
<reference evidence="2 3" key="1">
    <citation type="submission" date="2020-10" db="EMBL/GenBank/DDBJ databases">
        <title>Identification of Nocardia species via Next-generation sequencing and recognition of intraspecies genetic diversity.</title>
        <authorList>
            <person name="Li P."/>
            <person name="Li P."/>
            <person name="Lu B."/>
        </authorList>
    </citation>
    <scope>NUCLEOTIDE SEQUENCE [LARGE SCALE GENOMIC DNA]</scope>
    <source>
        <strain evidence="2 3">BJ06-0143</strain>
    </source>
</reference>